<protein>
    <submittedName>
        <fullName evidence="1">Uncharacterized protein</fullName>
    </submittedName>
</protein>
<proteinExistence type="predicted"/>
<name>A0AAV4UN58_CAEEX</name>
<dbReference type="AlphaFoldDB" id="A0AAV4UN58"/>
<comment type="caution">
    <text evidence="1">The sequence shown here is derived from an EMBL/GenBank/DDBJ whole genome shotgun (WGS) entry which is preliminary data.</text>
</comment>
<evidence type="ECO:0000313" key="2">
    <source>
        <dbReference type="Proteomes" id="UP001054945"/>
    </source>
</evidence>
<accession>A0AAV4UN58</accession>
<dbReference type="EMBL" id="BPLR01013179">
    <property type="protein sequence ID" value="GIY59214.1"/>
    <property type="molecule type" value="Genomic_DNA"/>
</dbReference>
<sequence length="153" mass="18185">MEGCWLFDCRRDFGGHWWASLESGNGTGTKGFWFGFVFGDLQPNITNQGRSGQSFQQEIKSGNYSQIHFPIWESVKIKEICQWLPAILFLIEYNCRLFWPTDFINTVNKICWPDYLTVVQKNILQLYRCTEYPTEYRVYRHESFWFDFAFGAL</sequence>
<keyword evidence="2" id="KW-1185">Reference proteome</keyword>
<reference evidence="1 2" key="1">
    <citation type="submission" date="2021-06" db="EMBL/GenBank/DDBJ databases">
        <title>Caerostris extrusa draft genome.</title>
        <authorList>
            <person name="Kono N."/>
            <person name="Arakawa K."/>
        </authorList>
    </citation>
    <scope>NUCLEOTIDE SEQUENCE [LARGE SCALE GENOMIC DNA]</scope>
</reference>
<gene>
    <name evidence="1" type="ORF">CEXT_169791</name>
</gene>
<organism evidence="1 2">
    <name type="scientific">Caerostris extrusa</name>
    <name type="common">Bark spider</name>
    <name type="synonym">Caerostris bankana</name>
    <dbReference type="NCBI Taxonomy" id="172846"/>
    <lineage>
        <taxon>Eukaryota</taxon>
        <taxon>Metazoa</taxon>
        <taxon>Ecdysozoa</taxon>
        <taxon>Arthropoda</taxon>
        <taxon>Chelicerata</taxon>
        <taxon>Arachnida</taxon>
        <taxon>Araneae</taxon>
        <taxon>Araneomorphae</taxon>
        <taxon>Entelegynae</taxon>
        <taxon>Araneoidea</taxon>
        <taxon>Araneidae</taxon>
        <taxon>Caerostris</taxon>
    </lineage>
</organism>
<dbReference type="Proteomes" id="UP001054945">
    <property type="component" value="Unassembled WGS sequence"/>
</dbReference>
<evidence type="ECO:0000313" key="1">
    <source>
        <dbReference type="EMBL" id="GIY59214.1"/>
    </source>
</evidence>